<name>A0A2T2WFY7_9FIRM</name>
<feature type="transmembrane region" description="Helical" evidence="9">
    <location>
        <begin position="188"/>
        <end position="208"/>
    </location>
</feature>
<dbReference type="NCBIfam" id="TIGR01726">
    <property type="entry name" value="HEQRo_perm_3TM"/>
    <property type="match status" value="1"/>
</dbReference>
<keyword evidence="5 9" id="KW-0812">Transmembrane</keyword>
<feature type="transmembrane region" description="Helical" evidence="9">
    <location>
        <begin position="20"/>
        <end position="44"/>
    </location>
</feature>
<keyword evidence="4" id="KW-1003">Cell membrane</keyword>
<dbReference type="GO" id="GO:0043190">
    <property type="term" value="C:ATP-binding cassette (ABC) transporter complex"/>
    <property type="evidence" value="ECO:0007669"/>
    <property type="project" value="InterPro"/>
</dbReference>
<dbReference type="PANTHER" id="PTHR30614:SF20">
    <property type="entry name" value="GLUTAMINE TRANSPORT SYSTEM PERMEASE PROTEIN GLNP"/>
    <property type="match status" value="1"/>
</dbReference>
<keyword evidence="8 9" id="KW-0472">Membrane</keyword>
<gene>
    <name evidence="11" type="ORF">C7B43_21450</name>
</gene>
<dbReference type="SUPFAM" id="SSF161098">
    <property type="entry name" value="MetI-like"/>
    <property type="match status" value="1"/>
</dbReference>
<evidence type="ECO:0000256" key="6">
    <source>
        <dbReference type="ARBA" id="ARBA00022970"/>
    </source>
</evidence>
<evidence type="ECO:0000256" key="2">
    <source>
        <dbReference type="ARBA" id="ARBA00010072"/>
    </source>
</evidence>
<comment type="subcellular location">
    <subcellularLocation>
        <location evidence="1 9">Cell membrane</location>
        <topology evidence="1 9">Multi-pass membrane protein</topology>
    </subcellularLocation>
</comment>
<evidence type="ECO:0000256" key="8">
    <source>
        <dbReference type="ARBA" id="ARBA00023136"/>
    </source>
</evidence>
<organism evidence="11 12">
    <name type="scientific">Sulfobacillus benefaciens</name>
    <dbReference type="NCBI Taxonomy" id="453960"/>
    <lineage>
        <taxon>Bacteria</taxon>
        <taxon>Bacillati</taxon>
        <taxon>Bacillota</taxon>
        <taxon>Clostridia</taxon>
        <taxon>Eubacteriales</taxon>
        <taxon>Clostridiales Family XVII. Incertae Sedis</taxon>
        <taxon>Sulfobacillus</taxon>
    </lineage>
</organism>
<proteinExistence type="inferred from homology"/>
<sequence>MAWDALWVHYFPQFVGGLEVTLGITAGAFALAMVWGLLLAVARLSPWPVLRGAADTYVTVIRAVPVLVLLFLIYYVVGQVGFLQLNGFLSGVVTLGLFYAAIYSEIFRGGIQGVERGQVEAALALGLDGPTRLRRVILPQAIFAILPPGTNQLANLIKDTSLVMTIGVGDLMMQAYKAGSTTFEYLNMFVFAGVFYFALYLLVSRGIVRWEDRVRQQRHG</sequence>
<evidence type="ECO:0000313" key="12">
    <source>
        <dbReference type="Proteomes" id="UP000242699"/>
    </source>
</evidence>
<comment type="caution">
    <text evidence="11">The sequence shown here is derived from an EMBL/GenBank/DDBJ whole genome shotgun (WGS) entry which is preliminary data.</text>
</comment>
<reference evidence="11 12" key="1">
    <citation type="journal article" date="2014" name="BMC Genomics">
        <title>Comparison of environmental and isolate Sulfobacillus genomes reveals diverse carbon, sulfur, nitrogen, and hydrogen metabolisms.</title>
        <authorList>
            <person name="Justice N.B."/>
            <person name="Norman A."/>
            <person name="Brown C.T."/>
            <person name="Singh A."/>
            <person name="Thomas B.C."/>
            <person name="Banfield J.F."/>
        </authorList>
    </citation>
    <scope>NUCLEOTIDE SEQUENCE [LARGE SCALE GENOMIC DNA]</scope>
    <source>
        <strain evidence="11">AMDSBA1</strain>
    </source>
</reference>
<feature type="domain" description="ABC transmembrane type-1" evidence="10">
    <location>
        <begin position="18"/>
        <end position="207"/>
    </location>
</feature>
<dbReference type="EMBL" id="PXYT01000142">
    <property type="protein sequence ID" value="PSR21167.1"/>
    <property type="molecule type" value="Genomic_DNA"/>
</dbReference>
<evidence type="ECO:0000256" key="5">
    <source>
        <dbReference type="ARBA" id="ARBA00022692"/>
    </source>
</evidence>
<keyword evidence="6" id="KW-0029">Amino-acid transport</keyword>
<evidence type="ECO:0000313" key="11">
    <source>
        <dbReference type="EMBL" id="PSR21167.1"/>
    </source>
</evidence>
<evidence type="ECO:0000256" key="1">
    <source>
        <dbReference type="ARBA" id="ARBA00004651"/>
    </source>
</evidence>
<dbReference type="GO" id="GO:0022857">
    <property type="term" value="F:transmembrane transporter activity"/>
    <property type="evidence" value="ECO:0007669"/>
    <property type="project" value="InterPro"/>
</dbReference>
<dbReference type="InterPro" id="IPR010065">
    <property type="entry name" value="AA_ABC_transptr_permease_3TM"/>
</dbReference>
<dbReference type="InterPro" id="IPR000515">
    <property type="entry name" value="MetI-like"/>
</dbReference>
<evidence type="ECO:0000259" key="10">
    <source>
        <dbReference type="PROSITE" id="PS50928"/>
    </source>
</evidence>
<accession>A0A2T2WFY7</accession>
<feature type="transmembrane region" description="Helical" evidence="9">
    <location>
        <begin position="83"/>
        <end position="102"/>
    </location>
</feature>
<dbReference type="CDD" id="cd06261">
    <property type="entry name" value="TM_PBP2"/>
    <property type="match status" value="1"/>
</dbReference>
<dbReference type="PANTHER" id="PTHR30614">
    <property type="entry name" value="MEMBRANE COMPONENT OF AMINO ACID ABC TRANSPORTER"/>
    <property type="match status" value="1"/>
</dbReference>
<protein>
    <recommendedName>
        <fullName evidence="10">ABC transmembrane type-1 domain-containing protein</fullName>
    </recommendedName>
</protein>
<evidence type="ECO:0000256" key="4">
    <source>
        <dbReference type="ARBA" id="ARBA00022475"/>
    </source>
</evidence>
<keyword evidence="7 9" id="KW-1133">Transmembrane helix</keyword>
<dbReference type="Pfam" id="PF00528">
    <property type="entry name" value="BPD_transp_1"/>
    <property type="match status" value="1"/>
</dbReference>
<dbReference type="AlphaFoldDB" id="A0A2T2WFY7"/>
<comment type="similarity">
    <text evidence="2">Belongs to the binding-protein-dependent transport system permease family. HisMQ subfamily.</text>
</comment>
<evidence type="ECO:0000256" key="3">
    <source>
        <dbReference type="ARBA" id="ARBA00022448"/>
    </source>
</evidence>
<feature type="transmembrane region" description="Helical" evidence="9">
    <location>
        <begin position="56"/>
        <end position="77"/>
    </location>
</feature>
<dbReference type="Gene3D" id="1.10.3720.10">
    <property type="entry name" value="MetI-like"/>
    <property type="match status" value="1"/>
</dbReference>
<dbReference type="PROSITE" id="PS50928">
    <property type="entry name" value="ABC_TM1"/>
    <property type="match status" value="1"/>
</dbReference>
<evidence type="ECO:0000256" key="9">
    <source>
        <dbReference type="RuleBase" id="RU363032"/>
    </source>
</evidence>
<evidence type="ECO:0000256" key="7">
    <source>
        <dbReference type="ARBA" id="ARBA00022989"/>
    </source>
</evidence>
<keyword evidence="3 9" id="KW-0813">Transport</keyword>
<dbReference type="Proteomes" id="UP000242699">
    <property type="component" value="Unassembled WGS sequence"/>
</dbReference>
<dbReference type="GO" id="GO:0006865">
    <property type="term" value="P:amino acid transport"/>
    <property type="evidence" value="ECO:0007669"/>
    <property type="project" value="UniProtKB-KW"/>
</dbReference>
<dbReference type="InterPro" id="IPR043429">
    <property type="entry name" value="ArtM/GltK/GlnP/TcyL/YhdX-like"/>
</dbReference>
<dbReference type="InterPro" id="IPR035906">
    <property type="entry name" value="MetI-like_sf"/>
</dbReference>